<organism evidence="1 2">
    <name type="scientific">Thelephora ganbajun</name>
    <name type="common">Ganba fungus</name>
    <dbReference type="NCBI Taxonomy" id="370292"/>
    <lineage>
        <taxon>Eukaryota</taxon>
        <taxon>Fungi</taxon>
        <taxon>Dikarya</taxon>
        <taxon>Basidiomycota</taxon>
        <taxon>Agaricomycotina</taxon>
        <taxon>Agaricomycetes</taxon>
        <taxon>Thelephorales</taxon>
        <taxon>Thelephoraceae</taxon>
        <taxon>Thelephora</taxon>
    </lineage>
</organism>
<keyword evidence="2" id="KW-1185">Reference proteome</keyword>
<reference evidence="1" key="1">
    <citation type="submission" date="2019-10" db="EMBL/GenBank/DDBJ databases">
        <authorList>
            <consortium name="DOE Joint Genome Institute"/>
            <person name="Kuo A."/>
            <person name="Miyauchi S."/>
            <person name="Kiss E."/>
            <person name="Drula E."/>
            <person name="Kohler A."/>
            <person name="Sanchez-Garcia M."/>
            <person name="Andreopoulos B."/>
            <person name="Barry K.W."/>
            <person name="Bonito G."/>
            <person name="Buee M."/>
            <person name="Carver A."/>
            <person name="Chen C."/>
            <person name="Cichocki N."/>
            <person name="Clum A."/>
            <person name="Culley D."/>
            <person name="Crous P.W."/>
            <person name="Fauchery L."/>
            <person name="Girlanda M."/>
            <person name="Hayes R."/>
            <person name="Keri Z."/>
            <person name="Labutti K."/>
            <person name="Lipzen A."/>
            <person name="Lombard V."/>
            <person name="Magnuson J."/>
            <person name="Maillard F."/>
            <person name="Morin E."/>
            <person name="Murat C."/>
            <person name="Nolan M."/>
            <person name="Ohm R."/>
            <person name="Pangilinan J."/>
            <person name="Pereira M."/>
            <person name="Perotto S."/>
            <person name="Peter M."/>
            <person name="Riley R."/>
            <person name="Sitrit Y."/>
            <person name="Stielow B."/>
            <person name="Szollosi G."/>
            <person name="Zifcakova L."/>
            <person name="Stursova M."/>
            <person name="Spatafora J.W."/>
            <person name="Tedersoo L."/>
            <person name="Vaario L.-M."/>
            <person name="Yamada A."/>
            <person name="Yan M."/>
            <person name="Wang P."/>
            <person name="Xu J."/>
            <person name="Bruns T."/>
            <person name="Baldrian P."/>
            <person name="Vilgalys R."/>
            <person name="Henrissat B."/>
            <person name="Grigoriev I.V."/>
            <person name="Hibbett D."/>
            <person name="Nagy L.G."/>
            <person name="Martin F.M."/>
        </authorList>
    </citation>
    <scope>NUCLEOTIDE SEQUENCE</scope>
    <source>
        <strain evidence="1">P2</strain>
    </source>
</reference>
<dbReference type="Proteomes" id="UP000886501">
    <property type="component" value="Unassembled WGS sequence"/>
</dbReference>
<evidence type="ECO:0000313" key="2">
    <source>
        <dbReference type="Proteomes" id="UP000886501"/>
    </source>
</evidence>
<protein>
    <submittedName>
        <fullName evidence="1">Uncharacterized protein</fullName>
    </submittedName>
</protein>
<sequence length="268" mass="30444">MSENTLYWEFDDRNPAFVYGPGWLNLTDVNAHESTLSYTSEKTNVTIQFYGKTLWLFGAIGRTEDWKQPVSRYTLDNLYVSTIVAEAKNETSYNELFAYFYNLDSSYHTLTVENINEDATLFLDYYLVEPMPPDQSTKSTGNLQTGGKPFSTSISERPILAKTANLSGNAAIGSLIGAVIGGILLAFFVAIIMFFYWRRRGGSMPYYYKPAAVHDVLFDVEAGQERVKKRFGNFYGYTLPLFPLYHLRYTAKYSAISPNPDEDHDVSK</sequence>
<proteinExistence type="predicted"/>
<gene>
    <name evidence="1" type="ORF">BDM02DRAFT_3127223</name>
</gene>
<comment type="caution">
    <text evidence="1">The sequence shown here is derived from an EMBL/GenBank/DDBJ whole genome shotgun (WGS) entry which is preliminary data.</text>
</comment>
<dbReference type="EMBL" id="MU117978">
    <property type="protein sequence ID" value="KAF9651084.1"/>
    <property type="molecule type" value="Genomic_DNA"/>
</dbReference>
<name>A0ACB6ZNI4_THEGA</name>
<evidence type="ECO:0000313" key="1">
    <source>
        <dbReference type="EMBL" id="KAF9651084.1"/>
    </source>
</evidence>
<accession>A0ACB6ZNI4</accession>
<reference evidence="1" key="2">
    <citation type="journal article" date="2020" name="Nat. Commun.">
        <title>Large-scale genome sequencing of mycorrhizal fungi provides insights into the early evolution of symbiotic traits.</title>
        <authorList>
            <person name="Miyauchi S."/>
            <person name="Kiss E."/>
            <person name="Kuo A."/>
            <person name="Drula E."/>
            <person name="Kohler A."/>
            <person name="Sanchez-Garcia M."/>
            <person name="Morin E."/>
            <person name="Andreopoulos B."/>
            <person name="Barry K.W."/>
            <person name="Bonito G."/>
            <person name="Buee M."/>
            <person name="Carver A."/>
            <person name="Chen C."/>
            <person name="Cichocki N."/>
            <person name="Clum A."/>
            <person name="Culley D."/>
            <person name="Crous P.W."/>
            <person name="Fauchery L."/>
            <person name="Girlanda M."/>
            <person name="Hayes R.D."/>
            <person name="Keri Z."/>
            <person name="LaButti K."/>
            <person name="Lipzen A."/>
            <person name="Lombard V."/>
            <person name="Magnuson J."/>
            <person name="Maillard F."/>
            <person name="Murat C."/>
            <person name="Nolan M."/>
            <person name="Ohm R.A."/>
            <person name="Pangilinan J."/>
            <person name="Pereira M.F."/>
            <person name="Perotto S."/>
            <person name="Peter M."/>
            <person name="Pfister S."/>
            <person name="Riley R."/>
            <person name="Sitrit Y."/>
            <person name="Stielow J.B."/>
            <person name="Szollosi G."/>
            <person name="Zifcakova L."/>
            <person name="Stursova M."/>
            <person name="Spatafora J.W."/>
            <person name="Tedersoo L."/>
            <person name="Vaario L.M."/>
            <person name="Yamada A."/>
            <person name="Yan M."/>
            <person name="Wang P."/>
            <person name="Xu J."/>
            <person name="Bruns T."/>
            <person name="Baldrian P."/>
            <person name="Vilgalys R."/>
            <person name="Dunand C."/>
            <person name="Henrissat B."/>
            <person name="Grigoriev I.V."/>
            <person name="Hibbett D."/>
            <person name="Nagy L.G."/>
            <person name="Martin F.M."/>
        </authorList>
    </citation>
    <scope>NUCLEOTIDE SEQUENCE</scope>
    <source>
        <strain evidence="1">P2</strain>
    </source>
</reference>